<dbReference type="SUPFAM" id="SSF50615">
    <property type="entry name" value="N-terminal domain of alpha and beta subunits of F1 ATP synthase"/>
    <property type="match status" value="1"/>
</dbReference>
<evidence type="ECO:0000256" key="2">
    <source>
        <dbReference type="ARBA" id="ARBA00008936"/>
    </source>
</evidence>
<organism evidence="15 16">
    <name type="scientific">Candidatus Shapirobacteria bacterium CG09_land_8_20_14_0_10_39_12</name>
    <dbReference type="NCBI Taxonomy" id="1974885"/>
    <lineage>
        <taxon>Bacteria</taxon>
        <taxon>Candidatus Shapironibacteriota</taxon>
    </lineage>
</organism>
<dbReference type="SUPFAM" id="SSF47917">
    <property type="entry name" value="C-terminal domain of alpha and beta subunits of F1 ATP synthase"/>
    <property type="match status" value="1"/>
</dbReference>
<keyword evidence="8" id="KW-0406">Ion transport</keyword>
<keyword evidence="10" id="KW-0139">CF(1)</keyword>
<evidence type="ECO:0000259" key="14">
    <source>
        <dbReference type="Pfam" id="PF00306"/>
    </source>
</evidence>
<dbReference type="InterPro" id="IPR036121">
    <property type="entry name" value="ATPase_F1/V1/A1_a/bsu_N_sf"/>
</dbReference>
<dbReference type="GO" id="GO:0045259">
    <property type="term" value="C:proton-transporting ATP synthase complex"/>
    <property type="evidence" value="ECO:0007669"/>
    <property type="project" value="UniProtKB-KW"/>
</dbReference>
<dbReference type="Proteomes" id="UP000230775">
    <property type="component" value="Unassembled WGS sequence"/>
</dbReference>
<dbReference type="GO" id="GO:0046933">
    <property type="term" value="F:proton-transporting ATP synthase activity, rotational mechanism"/>
    <property type="evidence" value="ECO:0007669"/>
    <property type="project" value="InterPro"/>
</dbReference>
<dbReference type="EMBL" id="PEZI01000035">
    <property type="protein sequence ID" value="PIS14642.1"/>
    <property type="molecule type" value="Genomic_DNA"/>
</dbReference>
<comment type="subcellular location">
    <subcellularLocation>
        <location evidence="1">Membrane</location>
    </subcellularLocation>
</comment>
<dbReference type="PANTHER" id="PTHR48082:SF2">
    <property type="entry name" value="ATP SYNTHASE SUBUNIT ALPHA, MITOCHONDRIAL"/>
    <property type="match status" value="1"/>
</dbReference>
<keyword evidence="4" id="KW-0547">Nucleotide-binding</keyword>
<evidence type="ECO:0000256" key="11">
    <source>
        <dbReference type="ARBA" id="ARBA00023310"/>
    </source>
</evidence>
<dbReference type="Pfam" id="PF00306">
    <property type="entry name" value="ATP-synt_ab_C"/>
    <property type="match status" value="1"/>
</dbReference>
<sequence length="486" mass="54763">MKSFEYYLNKIGEIGYVERVTKGVVGISGLPTAEAEEVILFESGQTGQILFLHSDIIEVLLFDEVPVKSGTRAVRTGERLSIPVGGQYLGHLINPLCQALNQTDPIKKLGETRFLNTDPPRINERSPVLKQLETGVILVDVLIPLGHGQRELIIGDRKTGKTTFLLHTMVNQARMGSVCIWAVIGKKRSEVKQIEEFFANNKVLDKIIIMASSADDATGLIYLTPYSAVTMAEYFRDLGQNVLVVLDDLTIHAKFYRELSLLSERFPGRESYPVDIFFTHAALLERGGNFIVKNGTASITILPAAEVSEEDLSGYIQTNLMSMTDGHLYFDKDSFSKGRRPAINPFLSVTRVGRQTQTPLLRELSRVLMSFLVEYQKVSGFVHFGAELTEETKRTLTKGEKTLEFFNLNSDSPTPVNVGIFLLGLLWSDYQKEVQKETMEGEWRETIDKYINDKNFRGEIDSLIEKSKNIQELKEKAVIFTDRYKV</sequence>
<dbReference type="FunFam" id="3.40.50.300:FF:002432">
    <property type="entry name" value="ATP synthase subunit alpha, mitochondrial"/>
    <property type="match status" value="1"/>
</dbReference>
<evidence type="ECO:0000256" key="4">
    <source>
        <dbReference type="ARBA" id="ARBA00022741"/>
    </source>
</evidence>
<keyword evidence="3" id="KW-0813">Transport</keyword>
<comment type="similarity">
    <text evidence="2">Belongs to the ATPase alpha/beta chains family.</text>
</comment>
<feature type="domain" description="ATPase F1/V1/A1 complex alpha/beta subunit nucleotide-binding" evidence="13">
    <location>
        <begin position="135"/>
        <end position="349"/>
    </location>
</feature>
<dbReference type="InterPro" id="IPR027417">
    <property type="entry name" value="P-loop_NTPase"/>
</dbReference>
<evidence type="ECO:0000256" key="8">
    <source>
        <dbReference type="ARBA" id="ARBA00023065"/>
    </source>
</evidence>
<reference evidence="16" key="1">
    <citation type="submission" date="2017-09" db="EMBL/GenBank/DDBJ databases">
        <title>Depth-based differentiation of microbial function through sediment-hosted aquifers and enrichment of novel symbionts in the deep terrestrial subsurface.</title>
        <authorList>
            <person name="Probst A.J."/>
            <person name="Ladd B."/>
            <person name="Jarett J.K."/>
            <person name="Geller-Mcgrath D.E."/>
            <person name="Sieber C.M.K."/>
            <person name="Emerson J.B."/>
            <person name="Anantharaman K."/>
            <person name="Thomas B.C."/>
            <person name="Malmstrom R."/>
            <person name="Stieglmeier M."/>
            <person name="Klingl A."/>
            <person name="Woyke T."/>
            <person name="Ryan C.M."/>
            <person name="Banfield J.F."/>
        </authorList>
    </citation>
    <scope>NUCLEOTIDE SEQUENCE [LARGE SCALE GENOMIC DNA]</scope>
</reference>
<proteinExistence type="inferred from homology"/>
<keyword evidence="7" id="KW-1278">Translocase</keyword>
<keyword evidence="9" id="KW-0472">Membrane</keyword>
<keyword evidence="11" id="KW-0066">ATP synthesis</keyword>
<evidence type="ECO:0000256" key="6">
    <source>
        <dbReference type="ARBA" id="ARBA00022840"/>
    </source>
</evidence>
<evidence type="ECO:0000256" key="7">
    <source>
        <dbReference type="ARBA" id="ARBA00022967"/>
    </source>
</evidence>
<dbReference type="GO" id="GO:0005524">
    <property type="term" value="F:ATP binding"/>
    <property type="evidence" value="ECO:0007669"/>
    <property type="project" value="UniProtKB-KW"/>
</dbReference>
<dbReference type="Gene3D" id="1.20.150.20">
    <property type="entry name" value="ATP synthase alpha/beta chain, C-terminal domain"/>
    <property type="match status" value="1"/>
</dbReference>
<name>A0A2H0WPQ6_9BACT</name>
<comment type="caution">
    <text evidence="15">The sequence shown here is derived from an EMBL/GenBank/DDBJ whole genome shotgun (WGS) entry which is preliminary data.</text>
</comment>
<dbReference type="InterPro" id="IPR023366">
    <property type="entry name" value="ATP_synth_asu-like_sf"/>
</dbReference>
<dbReference type="AlphaFoldDB" id="A0A2H0WPQ6"/>
<dbReference type="InterPro" id="IPR000194">
    <property type="entry name" value="ATPase_F1/V1/A1_a/bsu_nucl-bd"/>
</dbReference>
<evidence type="ECO:0000256" key="3">
    <source>
        <dbReference type="ARBA" id="ARBA00022448"/>
    </source>
</evidence>
<keyword evidence="6" id="KW-0067">ATP-binding</keyword>
<keyword evidence="5" id="KW-0375">Hydrogen ion transport</keyword>
<dbReference type="GO" id="GO:0043531">
    <property type="term" value="F:ADP binding"/>
    <property type="evidence" value="ECO:0007669"/>
    <property type="project" value="TreeGrafter"/>
</dbReference>
<dbReference type="SUPFAM" id="SSF52540">
    <property type="entry name" value="P-loop containing nucleoside triphosphate hydrolases"/>
    <property type="match status" value="1"/>
</dbReference>
<accession>A0A2H0WPQ6</accession>
<evidence type="ECO:0000256" key="10">
    <source>
        <dbReference type="ARBA" id="ARBA00023196"/>
    </source>
</evidence>
<dbReference type="Pfam" id="PF00006">
    <property type="entry name" value="ATP-synt_ab"/>
    <property type="match status" value="1"/>
</dbReference>
<evidence type="ECO:0000313" key="15">
    <source>
        <dbReference type="EMBL" id="PIS14642.1"/>
    </source>
</evidence>
<protein>
    <recommendedName>
        <fullName evidence="17">F0F1 ATP synthase subunit alpha</fullName>
    </recommendedName>
</protein>
<dbReference type="InterPro" id="IPR005294">
    <property type="entry name" value="ATP_synth_F1_asu"/>
</dbReference>
<dbReference type="Gene3D" id="3.40.50.300">
    <property type="entry name" value="P-loop containing nucleotide triphosphate hydrolases"/>
    <property type="match status" value="1"/>
</dbReference>
<dbReference type="InterPro" id="IPR038376">
    <property type="entry name" value="ATP_synth_asu_C_sf"/>
</dbReference>
<evidence type="ECO:0000313" key="16">
    <source>
        <dbReference type="Proteomes" id="UP000230775"/>
    </source>
</evidence>
<dbReference type="Gene3D" id="2.40.30.20">
    <property type="match status" value="1"/>
</dbReference>
<evidence type="ECO:0008006" key="17">
    <source>
        <dbReference type="Google" id="ProtNLM"/>
    </source>
</evidence>
<comment type="subunit">
    <text evidence="12">F-type ATPases have 2 components, CF(1) - the catalytic core - and CF(0) - the membrane proton channel. CF(1) has five subunits: alpha(3), beta(3), gamma(1), delta(1), epsilon(1). CF(0) has four main subunits: a(1), b(1), b'(1) and c(9-12).</text>
</comment>
<gene>
    <name evidence="15" type="ORF">COT64_01585</name>
</gene>
<evidence type="ECO:0000256" key="5">
    <source>
        <dbReference type="ARBA" id="ARBA00022781"/>
    </source>
</evidence>
<evidence type="ECO:0000256" key="9">
    <source>
        <dbReference type="ARBA" id="ARBA00023136"/>
    </source>
</evidence>
<evidence type="ECO:0000259" key="13">
    <source>
        <dbReference type="Pfam" id="PF00006"/>
    </source>
</evidence>
<feature type="domain" description="ATP synthase alpha subunit C-terminal" evidence="14">
    <location>
        <begin position="357"/>
        <end position="476"/>
    </location>
</feature>
<evidence type="ECO:0000256" key="1">
    <source>
        <dbReference type="ARBA" id="ARBA00004370"/>
    </source>
</evidence>
<dbReference type="InterPro" id="IPR000793">
    <property type="entry name" value="ATP_synth_asu_C"/>
</dbReference>
<evidence type="ECO:0000256" key="12">
    <source>
        <dbReference type="ARBA" id="ARBA00026013"/>
    </source>
</evidence>
<dbReference type="PANTHER" id="PTHR48082">
    <property type="entry name" value="ATP SYNTHASE SUBUNIT ALPHA, MITOCHONDRIAL"/>
    <property type="match status" value="1"/>
</dbReference>